<dbReference type="AlphaFoldDB" id="A0A356LDH2"/>
<dbReference type="CDD" id="cd06233">
    <property type="entry name" value="M14-like"/>
    <property type="match status" value="1"/>
</dbReference>
<gene>
    <name evidence="1" type="ORF">DD666_05315</name>
</gene>
<organism evidence="1 2">
    <name type="scientific">Advenella kashmirensis</name>
    <dbReference type="NCBI Taxonomy" id="310575"/>
    <lineage>
        <taxon>Bacteria</taxon>
        <taxon>Pseudomonadati</taxon>
        <taxon>Pseudomonadota</taxon>
        <taxon>Betaproteobacteria</taxon>
        <taxon>Burkholderiales</taxon>
        <taxon>Alcaligenaceae</taxon>
    </lineage>
</organism>
<evidence type="ECO:0000313" key="1">
    <source>
        <dbReference type="EMBL" id="HBP28818.1"/>
    </source>
</evidence>
<proteinExistence type="predicted"/>
<accession>A0A356LDH2</accession>
<dbReference type="SUPFAM" id="SSF53187">
    <property type="entry name" value="Zn-dependent exopeptidases"/>
    <property type="match status" value="1"/>
</dbReference>
<reference evidence="1 2" key="1">
    <citation type="journal article" date="2018" name="Nat. Biotechnol.">
        <title>A standardized bacterial taxonomy based on genome phylogeny substantially revises the tree of life.</title>
        <authorList>
            <person name="Parks D.H."/>
            <person name="Chuvochina M."/>
            <person name="Waite D.W."/>
            <person name="Rinke C."/>
            <person name="Skarshewski A."/>
            <person name="Chaumeil P.A."/>
            <person name="Hugenholtz P."/>
        </authorList>
    </citation>
    <scope>NUCLEOTIDE SEQUENCE [LARGE SCALE GENOMIC DNA]</scope>
    <source>
        <strain evidence="1">UBA10707</strain>
    </source>
</reference>
<dbReference type="Proteomes" id="UP000264036">
    <property type="component" value="Unassembled WGS sequence"/>
</dbReference>
<evidence type="ECO:0000313" key="2">
    <source>
        <dbReference type="Proteomes" id="UP000264036"/>
    </source>
</evidence>
<sequence>MIAGRLQRADTRFLHKFPARFLILSETHVFLAFGPENSLMTPFDSADLPIFRLAPGQLSYSQLRASFLKAAHHRGARLHAYPHPLKGIENENLCTDVAVAGDPNADKWMVVVSGTHGVEGYYGSICQTRFLLEQDVSPAAGVGILFIHLINPWGTSWKRRVNEDNMDLNRNYLDFDQPLPANPGYEAVHELFATDIRDAARRKARDLRWRQTVQEKGYAALMNIVEAGQYRHRDGLYYGGDKPSWSNLTLHKILKDHLPAHAREIISFDLHTGAGQFGHPMLMAIAEQQYPGIARAQSIYGPWLYTVITGANNASDTGISAAATGYTSAAMIKLFSDRRFTQLVVECGTYDSQLVGQPALLADHFLHLHGDLASAEGKKIKQRLLDFFFPADPDWQALVQFRTRQILERAVRALRNDQ</sequence>
<dbReference type="Pfam" id="PF10994">
    <property type="entry name" value="DUF2817"/>
    <property type="match status" value="1"/>
</dbReference>
<name>A0A356LDH2_9BURK</name>
<protein>
    <submittedName>
        <fullName evidence="1">DUF2817 domain-containing protein</fullName>
    </submittedName>
</protein>
<dbReference type="InterPro" id="IPR021259">
    <property type="entry name" value="DUF2817"/>
</dbReference>
<comment type="caution">
    <text evidence="1">The sequence shown here is derived from an EMBL/GenBank/DDBJ whole genome shotgun (WGS) entry which is preliminary data.</text>
</comment>
<dbReference type="EMBL" id="DOEK01000008">
    <property type="protein sequence ID" value="HBP28818.1"/>
    <property type="molecule type" value="Genomic_DNA"/>
</dbReference>
<dbReference type="Gene3D" id="3.40.630.10">
    <property type="entry name" value="Zn peptidases"/>
    <property type="match status" value="1"/>
</dbReference>